<dbReference type="Pfam" id="PF00565">
    <property type="entry name" value="SNase"/>
    <property type="match status" value="1"/>
</dbReference>
<dbReference type="Gene3D" id="2.40.50.90">
    <property type="match status" value="1"/>
</dbReference>
<gene>
    <name evidence="2" type="ORF">UFOVP161_6</name>
</gene>
<evidence type="ECO:0000313" key="2">
    <source>
        <dbReference type="EMBL" id="CAB5187122.1"/>
    </source>
</evidence>
<dbReference type="EMBL" id="LR798211">
    <property type="protein sequence ID" value="CAB5187122.1"/>
    <property type="molecule type" value="Genomic_DNA"/>
</dbReference>
<evidence type="ECO:0000259" key="1">
    <source>
        <dbReference type="PROSITE" id="PS50830"/>
    </source>
</evidence>
<dbReference type="InterPro" id="IPR035437">
    <property type="entry name" value="SNase_OB-fold_sf"/>
</dbReference>
<dbReference type="SUPFAM" id="SSF50199">
    <property type="entry name" value="Staphylococcal nuclease"/>
    <property type="match status" value="1"/>
</dbReference>
<proteinExistence type="predicted"/>
<accession>A0A6J7WGK3</accession>
<feature type="domain" description="TNase-like" evidence="1">
    <location>
        <begin position="3"/>
        <end position="107"/>
    </location>
</feature>
<organism evidence="2">
    <name type="scientific">uncultured Caudovirales phage</name>
    <dbReference type="NCBI Taxonomy" id="2100421"/>
    <lineage>
        <taxon>Viruses</taxon>
        <taxon>Duplodnaviria</taxon>
        <taxon>Heunggongvirae</taxon>
        <taxon>Uroviricota</taxon>
        <taxon>Caudoviricetes</taxon>
        <taxon>Peduoviridae</taxon>
        <taxon>Maltschvirus</taxon>
        <taxon>Maltschvirus maltsch</taxon>
    </lineage>
</organism>
<protein>
    <submittedName>
        <fullName evidence="2">COG1525 Micrococcal nuclease (Thermonuclease) homologs</fullName>
    </submittedName>
</protein>
<reference evidence="2" key="1">
    <citation type="submission" date="2020-05" db="EMBL/GenBank/DDBJ databases">
        <authorList>
            <person name="Chiriac C."/>
            <person name="Salcher M."/>
            <person name="Ghai R."/>
            <person name="Kavagutti S V."/>
        </authorList>
    </citation>
    <scope>NUCLEOTIDE SEQUENCE</scope>
</reference>
<dbReference type="PROSITE" id="PS50830">
    <property type="entry name" value="TNASE_3"/>
    <property type="match status" value="1"/>
</dbReference>
<dbReference type="InterPro" id="IPR016071">
    <property type="entry name" value="Staphylococal_nuclease_OB-fold"/>
</dbReference>
<sequence>MNYEYKAKVINVVDGDTIDALVDLGFKVQIMQRLRLTRVDTPERTQPGYVAARDFVKGLVEGKEVTITTHKVSKWGYFLADVVVDGRDVSDLLIVSNLGKPYDGGTK</sequence>
<name>A0A6J7WGK3_9CAUD</name>